<organism evidence="2 3">
    <name type="scientific">Entomortierella chlamydospora</name>
    <dbReference type="NCBI Taxonomy" id="101097"/>
    <lineage>
        <taxon>Eukaryota</taxon>
        <taxon>Fungi</taxon>
        <taxon>Fungi incertae sedis</taxon>
        <taxon>Mucoromycota</taxon>
        <taxon>Mortierellomycotina</taxon>
        <taxon>Mortierellomycetes</taxon>
        <taxon>Mortierellales</taxon>
        <taxon>Mortierellaceae</taxon>
        <taxon>Entomortierella</taxon>
    </lineage>
</organism>
<evidence type="ECO:0000313" key="2">
    <source>
        <dbReference type="EMBL" id="KAF9998336.1"/>
    </source>
</evidence>
<name>A0A9P6MFY0_9FUNG</name>
<accession>A0A9P6MFY0</accession>
<keyword evidence="1" id="KW-0732">Signal</keyword>
<feature type="signal peptide" evidence="1">
    <location>
        <begin position="1"/>
        <end position="26"/>
    </location>
</feature>
<gene>
    <name evidence="2" type="ORF">BGZ80_006806</name>
</gene>
<dbReference type="GO" id="GO:0003676">
    <property type="term" value="F:nucleic acid binding"/>
    <property type="evidence" value="ECO:0007669"/>
    <property type="project" value="InterPro"/>
</dbReference>
<keyword evidence="3" id="KW-1185">Reference proteome</keyword>
<evidence type="ECO:0000256" key="1">
    <source>
        <dbReference type="SAM" id="SignalP"/>
    </source>
</evidence>
<dbReference type="Gene3D" id="3.30.420.10">
    <property type="entry name" value="Ribonuclease H-like superfamily/Ribonuclease H"/>
    <property type="match status" value="1"/>
</dbReference>
<dbReference type="InterPro" id="IPR036397">
    <property type="entry name" value="RNaseH_sf"/>
</dbReference>
<dbReference type="Proteomes" id="UP000703661">
    <property type="component" value="Unassembled WGS sequence"/>
</dbReference>
<sequence length="131" mass="14517">MEVRLQECVFIRLLIHCSVISTATQATRHYNDENEDQVSANTVRWALKDIGFLLTACAVCGVQSNNEPKVKAADIDPKLVTLTVKHGGGSIMAWGCKTWDGPGYLAKIDSTLDSELNIRILQDELLNTVNW</sequence>
<evidence type="ECO:0000313" key="3">
    <source>
        <dbReference type="Proteomes" id="UP000703661"/>
    </source>
</evidence>
<proteinExistence type="predicted"/>
<dbReference type="EMBL" id="JAAAID010003382">
    <property type="protein sequence ID" value="KAF9998336.1"/>
    <property type="molecule type" value="Genomic_DNA"/>
</dbReference>
<feature type="chain" id="PRO_5040229366" evidence="1">
    <location>
        <begin position="27"/>
        <end position="131"/>
    </location>
</feature>
<protein>
    <submittedName>
        <fullName evidence="2">Uncharacterized protein</fullName>
    </submittedName>
</protein>
<dbReference type="AlphaFoldDB" id="A0A9P6MFY0"/>
<comment type="caution">
    <text evidence="2">The sequence shown here is derived from an EMBL/GenBank/DDBJ whole genome shotgun (WGS) entry which is preliminary data.</text>
</comment>
<reference evidence="2" key="1">
    <citation type="journal article" date="2020" name="Fungal Divers.">
        <title>Resolving the Mortierellaceae phylogeny through synthesis of multi-gene phylogenetics and phylogenomics.</title>
        <authorList>
            <person name="Vandepol N."/>
            <person name="Liber J."/>
            <person name="Desiro A."/>
            <person name="Na H."/>
            <person name="Kennedy M."/>
            <person name="Barry K."/>
            <person name="Grigoriev I.V."/>
            <person name="Miller A.N."/>
            <person name="O'Donnell K."/>
            <person name="Stajich J.E."/>
            <person name="Bonito G."/>
        </authorList>
    </citation>
    <scope>NUCLEOTIDE SEQUENCE</scope>
    <source>
        <strain evidence="2">NRRL 2769</strain>
    </source>
</reference>